<sequence length="628" mass="71733">MQSTDSLRELNAKFLAKIAKLRKENTEIPELREKLLKFAEVEVENVRLKQIIEENARRDAENVELKSRVGELEARLALLEQGSAVDEMVLSFSQTQNGDEAMPTVDVSDSVIDQLNNEKSISNEIRERRREKKQKDQEALVISQDVTKIPKIMDMLTSKQDEQDLSQSYEANSESIRSISCVLSKQPQVNASKLTCNLENCKDSSQSESCDMEELKSDLHDEVIAKLDKNIIVEQELKQQLLSPAHTSTSDQTLEEQDPSSDTAQNIVCMFRKANKLGQEAILYWCYFIEKYDKRIDNLVVGGVKKKTATSMVYQEIKQLLPDITGVNLRQKILRARKLYKLFNTLGIEKIKQVSYSANAISSLSYPQIQNIIDHVSSVINSHNETVKILHDQSHVTSKINLANAYIPPKAKVSTSENVLSASQSNPTYDCTYFRNKTLDQYPTLYREFSSENFDYYGITDETSCGDYICPLCKLGHDDEEIEDKIRTNLYKRYKKETGNEPWQLSEAMISISEKPQFSDFKPITFEARPNPELIIKSVLEHFPCLKFRNSFRGIDNYNFASPQPWSSPCPICDGKHGNYGLHGSWYCKNGNQFPYDPELAKLYSQDKLEYCLTCNTSSNKFKFAIVA</sequence>
<evidence type="ECO:0000313" key="2">
    <source>
        <dbReference type="Proteomes" id="UP000247702"/>
    </source>
</evidence>
<reference evidence="1 2" key="1">
    <citation type="submission" date="2017-11" db="EMBL/GenBank/DDBJ databases">
        <title>The genome of Rhizophagus clarus HR1 reveals common genetic basis of auxotrophy among arbuscular mycorrhizal fungi.</title>
        <authorList>
            <person name="Kobayashi Y."/>
        </authorList>
    </citation>
    <scope>NUCLEOTIDE SEQUENCE [LARGE SCALE GENOMIC DNA]</scope>
    <source>
        <strain evidence="1 2">HR1</strain>
    </source>
</reference>
<evidence type="ECO:0000313" key="1">
    <source>
        <dbReference type="EMBL" id="GBB94430.1"/>
    </source>
</evidence>
<protein>
    <submittedName>
        <fullName evidence="1">Uncharacterized protein</fullName>
    </submittedName>
</protein>
<dbReference type="Proteomes" id="UP000247702">
    <property type="component" value="Unassembled WGS sequence"/>
</dbReference>
<gene>
    <name evidence="1" type="ORF">RclHR1_23520005</name>
</gene>
<accession>A0A2Z6QWP6</accession>
<keyword evidence="2" id="KW-1185">Reference proteome</keyword>
<organism evidence="1 2">
    <name type="scientific">Rhizophagus clarus</name>
    <dbReference type="NCBI Taxonomy" id="94130"/>
    <lineage>
        <taxon>Eukaryota</taxon>
        <taxon>Fungi</taxon>
        <taxon>Fungi incertae sedis</taxon>
        <taxon>Mucoromycota</taxon>
        <taxon>Glomeromycotina</taxon>
        <taxon>Glomeromycetes</taxon>
        <taxon>Glomerales</taxon>
        <taxon>Glomeraceae</taxon>
        <taxon>Rhizophagus</taxon>
    </lineage>
</organism>
<proteinExistence type="predicted"/>
<dbReference type="EMBL" id="BEXD01001505">
    <property type="protein sequence ID" value="GBB94430.1"/>
    <property type="molecule type" value="Genomic_DNA"/>
</dbReference>
<comment type="caution">
    <text evidence="1">The sequence shown here is derived from an EMBL/GenBank/DDBJ whole genome shotgun (WGS) entry which is preliminary data.</text>
</comment>
<name>A0A2Z6QWP6_9GLOM</name>
<dbReference type="AlphaFoldDB" id="A0A2Z6QWP6"/>